<evidence type="ECO:0000313" key="2">
    <source>
        <dbReference type="EMBL" id="GIE01981.1"/>
    </source>
</evidence>
<reference evidence="2 3" key="1">
    <citation type="submission" date="2021-01" db="EMBL/GenBank/DDBJ databases">
        <title>Whole genome shotgun sequence of Actinoplanes durhamensis NBRC 14914.</title>
        <authorList>
            <person name="Komaki H."/>
            <person name="Tamura T."/>
        </authorList>
    </citation>
    <scope>NUCLEOTIDE SEQUENCE [LARGE SCALE GENOMIC DNA]</scope>
    <source>
        <strain evidence="2 3">NBRC 14914</strain>
    </source>
</reference>
<dbReference type="Gene3D" id="3.40.50.720">
    <property type="entry name" value="NAD(P)-binding Rossmann-like Domain"/>
    <property type="match status" value="1"/>
</dbReference>
<dbReference type="InterPro" id="IPR051397">
    <property type="entry name" value="Zn-ADH-like_protein"/>
</dbReference>
<name>A0ABQ3YWM0_9ACTN</name>
<dbReference type="PANTHER" id="PTHR43677:SF11">
    <property type="entry name" value="ZINC-CONTAINING ALCOHOL DEHYDROGENASE"/>
    <property type="match status" value="1"/>
</dbReference>
<dbReference type="RefSeq" id="WP_239132456.1">
    <property type="nucleotide sequence ID" value="NZ_BAAATX010000005.1"/>
</dbReference>
<dbReference type="PANTHER" id="PTHR43677">
    <property type="entry name" value="SHORT-CHAIN DEHYDROGENASE/REDUCTASE"/>
    <property type="match status" value="1"/>
</dbReference>
<comment type="caution">
    <text evidence="2">The sequence shown here is derived from an EMBL/GenBank/DDBJ whole genome shotgun (WGS) entry which is preliminary data.</text>
</comment>
<dbReference type="Proteomes" id="UP000637628">
    <property type="component" value="Unassembled WGS sequence"/>
</dbReference>
<dbReference type="SUPFAM" id="SSF51735">
    <property type="entry name" value="NAD(P)-binding Rossmann-fold domains"/>
    <property type="match status" value="1"/>
</dbReference>
<dbReference type="EMBL" id="BOML01000027">
    <property type="protein sequence ID" value="GIE01981.1"/>
    <property type="molecule type" value="Genomic_DNA"/>
</dbReference>
<dbReference type="InterPro" id="IPR036291">
    <property type="entry name" value="NAD(P)-bd_dom_sf"/>
</dbReference>
<protein>
    <recommendedName>
        <fullName evidence="1">Alcohol dehydrogenase-like C-terminal domain-containing protein</fullName>
    </recommendedName>
</protein>
<gene>
    <name evidence="2" type="ORF">Adu01nite_33310</name>
</gene>
<feature type="domain" description="Alcohol dehydrogenase-like C-terminal" evidence="1">
    <location>
        <begin position="11"/>
        <end position="133"/>
    </location>
</feature>
<sequence length="173" mass="17946">MLILGATGSAGRMAIQIAKLFGAARVIAAGRDTARLATLAALGADETITFDKIDRAADADVVLDYVWGEASAQAMLPLLTARADRGAPMTWIQIGSMAGELAAIPSVALRGARLQIVGSGIGSIAPRDFMAELPALAEALATGRVDVQAHAVPLNRINQAWTAETGDRLVFIP</sequence>
<dbReference type="InterPro" id="IPR013149">
    <property type="entry name" value="ADH-like_C"/>
</dbReference>
<accession>A0ABQ3YWM0</accession>
<evidence type="ECO:0000313" key="3">
    <source>
        <dbReference type="Proteomes" id="UP000637628"/>
    </source>
</evidence>
<keyword evidence="3" id="KW-1185">Reference proteome</keyword>
<evidence type="ECO:0000259" key="1">
    <source>
        <dbReference type="Pfam" id="PF00107"/>
    </source>
</evidence>
<dbReference type="Pfam" id="PF00107">
    <property type="entry name" value="ADH_zinc_N"/>
    <property type="match status" value="1"/>
</dbReference>
<proteinExistence type="predicted"/>
<organism evidence="2 3">
    <name type="scientific">Paractinoplanes durhamensis</name>
    <dbReference type="NCBI Taxonomy" id="113563"/>
    <lineage>
        <taxon>Bacteria</taxon>
        <taxon>Bacillati</taxon>
        <taxon>Actinomycetota</taxon>
        <taxon>Actinomycetes</taxon>
        <taxon>Micromonosporales</taxon>
        <taxon>Micromonosporaceae</taxon>
        <taxon>Paractinoplanes</taxon>
    </lineage>
</organism>